<proteinExistence type="predicted"/>
<dbReference type="InterPro" id="IPR036388">
    <property type="entry name" value="WH-like_DNA-bd_sf"/>
</dbReference>
<reference evidence="2" key="2">
    <citation type="journal article" date="2015" name="Data Brief">
        <title>Shoot transcriptome of the giant reed, Arundo donax.</title>
        <authorList>
            <person name="Barrero R.A."/>
            <person name="Guerrero F.D."/>
            <person name="Moolhuijzen P."/>
            <person name="Goolsby J.A."/>
            <person name="Tidwell J."/>
            <person name="Bellgard S.E."/>
            <person name="Bellgard M.I."/>
        </authorList>
    </citation>
    <scope>NUCLEOTIDE SEQUENCE</scope>
    <source>
        <tissue evidence="2">Shoot tissue taken approximately 20 cm above the soil surface</tissue>
    </source>
</reference>
<reference evidence="2" key="1">
    <citation type="submission" date="2014-09" db="EMBL/GenBank/DDBJ databases">
        <authorList>
            <person name="Magalhaes I.L.F."/>
            <person name="Oliveira U."/>
            <person name="Santos F.R."/>
            <person name="Vidigal T.H.D.A."/>
            <person name="Brescovit A.D."/>
            <person name="Santos A.J."/>
        </authorList>
    </citation>
    <scope>NUCLEOTIDE SEQUENCE</scope>
    <source>
        <tissue evidence="2">Shoot tissue taken approximately 20 cm above the soil surface</tissue>
    </source>
</reference>
<organism evidence="2">
    <name type="scientific">Arundo donax</name>
    <name type="common">Giant reed</name>
    <name type="synonym">Donax arundinaceus</name>
    <dbReference type="NCBI Taxonomy" id="35708"/>
    <lineage>
        <taxon>Eukaryota</taxon>
        <taxon>Viridiplantae</taxon>
        <taxon>Streptophyta</taxon>
        <taxon>Embryophyta</taxon>
        <taxon>Tracheophyta</taxon>
        <taxon>Spermatophyta</taxon>
        <taxon>Magnoliopsida</taxon>
        <taxon>Liliopsida</taxon>
        <taxon>Poales</taxon>
        <taxon>Poaceae</taxon>
        <taxon>PACMAD clade</taxon>
        <taxon>Arundinoideae</taxon>
        <taxon>Arundineae</taxon>
        <taxon>Arundo</taxon>
    </lineage>
</organism>
<evidence type="ECO:0000256" key="1">
    <source>
        <dbReference type="SAM" id="MobiDB-lite"/>
    </source>
</evidence>
<accession>A0A0A9E1J2</accession>
<feature type="compositionally biased region" description="Low complexity" evidence="1">
    <location>
        <begin position="122"/>
        <end position="147"/>
    </location>
</feature>
<feature type="region of interest" description="Disordered" evidence="1">
    <location>
        <begin position="122"/>
        <end position="155"/>
    </location>
</feature>
<dbReference type="AlphaFoldDB" id="A0A0A9E1J2"/>
<dbReference type="Gene3D" id="1.10.10.10">
    <property type="entry name" value="Winged helix-like DNA-binding domain superfamily/Winged helix DNA-binding domain"/>
    <property type="match status" value="1"/>
</dbReference>
<name>A0A0A9E1J2_ARUDO</name>
<sequence>MEAAESRGEKSRGGRCVGRGRGGVRVLVPCRGHGGDRGVRVGRLGHLDSCRELKEGWSEKCVGLAAGAAPKLLEMAAVSAVAPFLAKTFELVEDPATDGVVCRGTTRNSFVAWDSHAFAAGSSRAVSSTPTSPPSSSRSTPKSVITSIKCQCQSH</sequence>
<evidence type="ECO:0000313" key="2">
    <source>
        <dbReference type="EMBL" id="JAD92888.1"/>
    </source>
</evidence>
<dbReference type="EMBL" id="GBRH01205007">
    <property type="protein sequence ID" value="JAD92888.1"/>
    <property type="molecule type" value="Transcribed_RNA"/>
</dbReference>
<protein>
    <submittedName>
        <fullName evidence="2">Uncharacterized protein</fullName>
    </submittedName>
</protein>